<protein>
    <submittedName>
        <fullName evidence="1">Uncharacterized protein</fullName>
    </submittedName>
</protein>
<evidence type="ECO:0000313" key="1">
    <source>
        <dbReference type="EMBL" id="MBX47635.1"/>
    </source>
</evidence>
<dbReference type="AlphaFoldDB" id="A0A2P2NYT1"/>
<accession>A0A2P2NYT1</accession>
<sequence length="17" mass="1843">MRGLQSGSTNNTKKYTG</sequence>
<proteinExistence type="predicted"/>
<reference evidence="1" key="1">
    <citation type="submission" date="2018-02" db="EMBL/GenBank/DDBJ databases">
        <title>Rhizophora mucronata_Transcriptome.</title>
        <authorList>
            <person name="Meera S.P."/>
            <person name="Sreeshan A."/>
            <person name="Augustine A."/>
        </authorList>
    </citation>
    <scope>NUCLEOTIDE SEQUENCE</scope>
    <source>
        <tissue evidence="1">Leaf</tissue>
    </source>
</reference>
<dbReference type="EMBL" id="GGEC01067151">
    <property type="protein sequence ID" value="MBX47635.1"/>
    <property type="molecule type" value="Transcribed_RNA"/>
</dbReference>
<name>A0A2P2NYT1_RHIMU</name>
<organism evidence="1">
    <name type="scientific">Rhizophora mucronata</name>
    <name type="common">Asiatic mangrove</name>
    <dbReference type="NCBI Taxonomy" id="61149"/>
    <lineage>
        <taxon>Eukaryota</taxon>
        <taxon>Viridiplantae</taxon>
        <taxon>Streptophyta</taxon>
        <taxon>Embryophyta</taxon>
        <taxon>Tracheophyta</taxon>
        <taxon>Spermatophyta</taxon>
        <taxon>Magnoliopsida</taxon>
        <taxon>eudicotyledons</taxon>
        <taxon>Gunneridae</taxon>
        <taxon>Pentapetalae</taxon>
        <taxon>rosids</taxon>
        <taxon>fabids</taxon>
        <taxon>Malpighiales</taxon>
        <taxon>Rhizophoraceae</taxon>
        <taxon>Rhizophora</taxon>
    </lineage>
</organism>